<feature type="domain" description="Trimeric autotransporter adhesin YadA-like stalk" evidence="1">
    <location>
        <begin position="302"/>
        <end position="328"/>
    </location>
</feature>
<dbReference type="InterPro" id="IPR008635">
    <property type="entry name" value="Coiled_stalk_dom"/>
</dbReference>
<feature type="non-terminal residue" evidence="2">
    <location>
        <position position="604"/>
    </location>
</feature>
<comment type="caution">
    <text evidence="2">The sequence shown here is derived from an EMBL/GenBank/DDBJ whole genome shotgun (WGS) entry which is preliminary data.</text>
</comment>
<organism evidence="2 3">
    <name type="scientific">Stenotrophomonas nitritireducens</name>
    <dbReference type="NCBI Taxonomy" id="83617"/>
    <lineage>
        <taxon>Bacteria</taxon>
        <taxon>Pseudomonadati</taxon>
        <taxon>Pseudomonadota</taxon>
        <taxon>Gammaproteobacteria</taxon>
        <taxon>Lysobacterales</taxon>
        <taxon>Lysobacteraceae</taxon>
        <taxon>Stenotrophomonas</taxon>
    </lineage>
</organism>
<dbReference type="SUPFAM" id="SSF101967">
    <property type="entry name" value="Adhesin YadA, collagen-binding domain"/>
    <property type="match status" value="1"/>
</dbReference>
<evidence type="ECO:0000313" key="3">
    <source>
        <dbReference type="Proteomes" id="UP000664815"/>
    </source>
</evidence>
<accession>A0A9D8KWD0</accession>
<dbReference type="AlphaFoldDB" id="A0A9D8KWD0"/>
<dbReference type="EMBL" id="JAFKMG010000659">
    <property type="protein sequence ID" value="MBN8799113.1"/>
    <property type="molecule type" value="Genomic_DNA"/>
</dbReference>
<reference evidence="2" key="1">
    <citation type="submission" date="2021-02" db="EMBL/GenBank/DDBJ databases">
        <title>Thiocyanate and organic carbon inputs drive convergent selection for specific autotrophic Afipia and Thiobacillus strains within complex microbiomes.</title>
        <authorList>
            <person name="Huddy R.J."/>
            <person name="Sachdeva R."/>
            <person name="Kadzinga F."/>
            <person name="Kantor R.S."/>
            <person name="Harrison S.T.L."/>
            <person name="Banfield J.F."/>
        </authorList>
    </citation>
    <scope>NUCLEOTIDE SEQUENCE</scope>
    <source>
        <strain evidence="2">SCN18_10_11_15_R1_P_69_7</strain>
    </source>
</reference>
<gene>
    <name evidence="2" type="ORF">J0H45_07115</name>
</gene>
<feature type="non-terminal residue" evidence="2">
    <location>
        <position position="1"/>
    </location>
</feature>
<dbReference type="Proteomes" id="UP000664815">
    <property type="component" value="Unassembled WGS sequence"/>
</dbReference>
<dbReference type="Gene3D" id="2.150.10.10">
    <property type="entry name" value="Serralysin-like metalloprotease, C-terminal"/>
    <property type="match status" value="1"/>
</dbReference>
<evidence type="ECO:0000313" key="2">
    <source>
        <dbReference type="EMBL" id="MBN8799113.1"/>
    </source>
</evidence>
<dbReference type="Pfam" id="PF05662">
    <property type="entry name" value="YadA_stalk"/>
    <property type="match status" value="3"/>
</dbReference>
<name>A0A9D8KWD0_9GAMM</name>
<dbReference type="InterPro" id="IPR011049">
    <property type="entry name" value="Serralysin-like_metalloprot_C"/>
</dbReference>
<dbReference type="Gene3D" id="6.10.250.2040">
    <property type="match status" value="1"/>
</dbReference>
<proteinExistence type="predicted"/>
<dbReference type="GO" id="GO:0019867">
    <property type="term" value="C:outer membrane"/>
    <property type="evidence" value="ECO:0007669"/>
    <property type="project" value="InterPro"/>
</dbReference>
<protein>
    <submittedName>
        <fullName evidence="2">Hemagglutinin</fullName>
    </submittedName>
</protein>
<evidence type="ECO:0000259" key="1">
    <source>
        <dbReference type="Pfam" id="PF05662"/>
    </source>
</evidence>
<dbReference type="Gene3D" id="1.20.5.170">
    <property type="match status" value="2"/>
</dbReference>
<feature type="domain" description="Trimeric autotransporter adhesin YadA-like stalk" evidence="1">
    <location>
        <begin position="366"/>
        <end position="403"/>
    </location>
</feature>
<feature type="domain" description="Trimeric autotransporter adhesin YadA-like stalk" evidence="1">
    <location>
        <begin position="492"/>
        <end position="521"/>
    </location>
</feature>
<sequence>GGLTGGASNVVGQLTGQPAAAAGGGAATGARPTGLVVGNGGLVGTVGQLAGPTLSTLFGGDGYVRNGGLAMSNANIAQAYSVTTVAGLPMVNLSPVGQVLDGLGGLATGGNSHMTLIGGVTSGNYIYNINNGKPNGLLGLVLPDGAPAWAAKCADPLGLGLVKVDCWGVNAAQDYQVLIGDGAYANGSKEVVIGTNAEHRLAQQDANTVFPGAGGGANGVPTADYDARLGHSVVIGDSASGSANGQTLIGAGATSDKANSVALGYKSNADRGGRDGYTAFGLAAPQNSIGEVAVGSAGRERQITHVAAGLELTDAVNVAQLKGALSLIAGVSQSAVTYDDDAQGNPDYGRVTLGGGNAPQGTVVGNLAAGTVAAGSMQAINGGQLHGLGMSLAALVGGGATLDANGALSMPTYGLNAIGANGQLSLNPYAGLGAAFGPISDSLANLRGLVITTTPANGNPDPLAVRYTADANGQPTNEVVLGGDGAAVALRNVAAGNVAADSTDAVNGSQLATTNSAVAAAMGGSMAYDSASGQWTGPSFSITAIGATGGTQQQVLDNVGDALAALDGSIVNVNQRIDNIQSGGAGNAYFAVNSSKAAASASGQ</sequence>